<feature type="region of interest" description="Disordered" evidence="1">
    <location>
        <begin position="87"/>
        <end position="239"/>
    </location>
</feature>
<feature type="compositionally biased region" description="Low complexity" evidence="1">
    <location>
        <begin position="160"/>
        <end position="170"/>
    </location>
</feature>
<proteinExistence type="predicted"/>
<feature type="compositionally biased region" description="Basic and acidic residues" evidence="1">
    <location>
        <begin position="87"/>
        <end position="97"/>
    </location>
</feature>
<name>A0AA35TXM2_GEOBA</name>
<organism evidence="2 3">
    <name type="scientific">Geodia barretti</name>
    <name type="common">Barrett's horny sponge</name>
    <dbReference type="NCBI Taxonomy" id="519541"/>
    <lineage>
        <taxon>Eukaryota</taxon>
        <taxon>Metazoa</taxon>
        <taxon>Porifera</taxon>
        <taxon>Demospongiae</taxon>
        <taxon>Heteroscleromorpha</taxon>
        <taxon>Tetractinellida</taxon>
        <taxon>Astrophorina</taxon>
        <taxon>Geodiidae</taxon>
        <taxon>Geodia</taxon>
    </lineage>
</organism>
<gene>
    <name evidence="2" type="ORF">GBAR_LOCUS30443</name>
</gene>
<keyword evidence="3" id="KW-1185">Reference proteome</keyword>
<feature type="compositionally biased region" description="Acidic residues" evidence="1">
    <location>
        <begin position="214"/>
        <end position="226"/>
    </location>
</feature>
<feature type="region of interest" description="Disordered" evidence="1">
    <location>
        <begin position="23"/>
        <end position="66"/>
    </location>
</feature>
<evidence type="ECO:0000313" key="2">
    <source>
        <dbReference type="EMBL" id="CAI8055818.1"/>
    </source>
</evidence>
<evidence type="ECO:0000256" key="1">
    <source>
        <dbReference type="SAM" id="MobiDB-lite"/>
    </source>
</evidence>
<dbReference type="AlphaFoldDB" id="A0AA35TXM2"/>
<comment type="caution">
    <text evidence="2">The sequence shown here is derived from an EMBL/GenBank/DDBJ whole genome shotgun (WGS) entry which is preliminary data.</text>
</comment>
<dbReference type="Proteomes" id="UP001174909">
    <property type="component" value="Unassembled WGS sequence"/>
</dbReference>
<feature type="compositionally biased region" description="Low complexity" evidence="1">
    <location>
        <begin position="126"/>
        <end position="153"/>
    </location>
</feature>
<feature type="compositionally biased region" description="Acidic residues" evidence="1">
    <location>
        <begin position="191"/>
        <end position="205"/>
    </location>
</feature>
<accession>A0AA35TXM2</accession>
<evidence type="ECO:0000313" key="3">
    <source>
        <dbReference type="Proteomes" id="UP001174909"/>
    </source>
</evidence>
<sequence>MWKQALIRRRRADIAKRMGHTTSVDDVPLANGPVPNTNQQGTGPVHQNLRGVPSEDRTASIPPWKQHMMQRKAEGGPTGTNLMSVHEKKQLQPKREPPTNTNTNIKSLLGRFNKPSSPSPPPPPTSTSVPKVTITSRSPSPSSTSQLPHHPTSSRPPPSSAGVPPVSTSGHTTRKSFTWTPGEDTMPGDALSDDSSGEDDEEEGEYSITNLDNTSDEEEEEEEGEGGESSGVVFYDLRR</sequence>
<protein>
    <submittedName>
        <fullName evidence="2">Uncharacterized protein</fullName>
    </submittedName>
</protein>
<dbReference type="EMBL" id="CASHTH010004308">
    <property type="protein sequence ID" value="CAI8055818.1"/>
    <property type="molecule type" value="Genomic_DNA"/>
</dbReference>
<reference evidence="2" key="1">
    <citation type="submission" date="2023-03" db="EMBL/GenBank/DDBJ databases">
        <authorList>
            <person name="Steffen K."/>
            <person name="Cardenas P."/>
        </authorList>
    </citation>
    <scope>NUCLEOTIDE SEQUENCE</scope>
</reference>